<dbReference type="AlphaFoldDB" id="A0A811YIK8"/>
<evidence type="ECO:0000313" key="3">
    <source>
        <dbReference type="EMBL" id="CAD7676153.1"/>
    </source>
</evidence>
<organism evidence="3 4">
    <name type="scientific">Nyctereutes procyonoides</name>
    <name type="common">Raccoon dog</name>
    <name type="synonym">Canis procyonoides</name>
    <dbReference type="NCBI Taxonomy" id="34880"/>
    <lineage>
        <taxon>Eukaryota</taxon>
        <taxon>Metazoa</taxon>
        <taxon>Chordata</taxon>
        <taxon>Craniata</taxon>
        <taxon>Vertebrata</taxon>
        <taxon>Euteleostomi</taxon>
        <taxon>Mammalia</taxon>
        <taxon>Eutheria</taxon>
        <taxon>Laurasiatheria</taxon>
        <taxon>Carnivora</taxon>
        <taxon>Caniformia</taxon>
        <taxon>Canidae</taxon>
        <taxon>Nyctereutes</taxon>
    </lineage>
</organism>
<dbReference type="Proteomes" id="UP000645828">
    <property type="component" value="Unassembled WGS sequence"/>
</dbReference>
<accession>A0A811YIK8</accession>
<dbReference type="GO" id="GO:0016020">
    <property type="term" value="C:membrane"/>
    <property type="evidence" value="ECO:0007669"/>
    <property type="project" value="InterPro"/>
</dbReference>
<keyword evidence="4" id="KW-1185">Reference proteome</keyword>
<dbReference type="PANTHER" id="PTHR43448">
    <property type="entry name" value="PROTOHEME IX FARNESYLTRANSFERASE, MITOCHONDRIAL"/>
    <property type="match status" value="1"/>
</dbReference>
<evidence type="ECO:0000313" key="4">
    <source>
        <dbReference type="Proteomes" id="UP000645828"/>
    </source>
</evidence>
<dbReference type="GO" id="GO:0008495">
    <property type="term" value="F:protoheme IX farnesyltransferase activity"/>
    <property type="evidence" value="ECO:0007669"/>
    <property type="project" value="InterPro"/>
</dbReference>
<evidence type="ECO:0000256" key="2">
    <source>
        <dbReference type="SAM" id="MobiDB-lite"/>
    </source>
</evidence>
<name>A0A811YIK8_NYCPR</name>
<feature type="compositionally biased region" description="Basic and acidic residues" evidence="2">
    <location>
        <begin position="1"/>
        <end position="19"/>
    </location>
</feature>
<sequence>MARSSSHKERGHRDPREQPASRTTATSLHTLSSRLLTGWGNVESSHTVMHLLRSDMRPLPPHTPSLPLSRKPNEKELLELEPTSRTKSSRDGGGTKNGKQEFGLHCPKSNSQLSAGFARAPGPPDWPVSYSVLEHEKNKPLVHGQISPWLAGVNPLVGALRVIHIVLYTCRYNPLERISITNMWVRAIVGAIPPVMDGTAATGSLNAGTFLPRRIFCSCQFLPFQRPELGTLHRLLLRLPYDIGHPPSFHGLDCSRGPILDVTIWTFPIISLPNNLYISYLNFQFYRNVDPKSSWKLFFCSL</sequence>
<dbReference type="PANTHER" id="PTHR43448:SF2">
    <property type="entry name" value="PROTOHEME IX FARNESYLTRANSFERASE, MITOCHONDRIAL"/>
    <property type="match status" value="1"/>
</dbReference>
<protein>
    <submittedName>
        <fullName evidence="3">(raccoon dog) hypothetical protein</fullName>
    </submittedName>
</protein>
<feature type="region of interest" description="Disordered" evidence="2">
    <location>
        <begin position="1"/>
        <end position="28"/>
    </location>
</feature>
<feature type="compositionally biased region" description="Basic and acidic residues" evidence="2">
    <location>
        <begin position="71"/>
        <end position="90"/>
    </location>
</feature>
<gene>
    <name evidence="3" type="ORF">NYPRO_LOCUS8948</name>
</gene>
<evidence type="ECO:0000256" key="1">
    <source>
        <dbReference type="ARBA" id="ARBA00022679"/>
    </source>
</evidence>
<dbReference type="InterPro" id="IPR006369">
    <property type="entry name" value="Protohaem_IX_farnesylTrfase"/>
</dbReference>
<dbReference type="EMBL" id="CAJHUB010000676">
    <property type="protein sequence ID" value="CAD7676153.1"/>
    <property type="molecule type" value="Genomic_DNA"/>
</dbReference>
<dbReference type="GO" id="GO:0005739">
    <property type="term" value="C:mitochondrion"/>
    <property type="evidence" value="ECO:0007669"/>
    <property type="project" value="TreeGrafter"/>
</dbReference>
<dbReference type="GO" id="GO:0006784">
    <property type="term" value="P:heme A biosynthetic process"/>
    <property type="evidence" value="ECO:0007669"/>
    <property type="project" value="TreeGrafter"/>
</dbReference>
<reference evidence="3" key="1">
    <citation type="submission" date="2020-12" db="EMBL/GenBank/DDBJ databases">
        <authorList>
            <consortium name="Molecular Ecology Group"/>
        </authorList>
    </citation>
    <scope>NUCLEOTIDE SEQUENCE</scope>
    <source>
        <strain evidence="3">TBG_1078</strain>
    </source>
</reference>
<comment type="caution">
    <text evidence="3">The sequence shown here is derived from an EMBL/GenBank/DDBJ whole genome shotgun (WGS) entry which is preliminary data.</text>
</comment>
<proteinExistence type="predicted"/>
<keyword evidence="1" id="KW-0808">Transferase</keyword>
<feature type="region of interest" description="Disordered" evidence="2">
    <location>
        <begin position="55"/>
        <end position="105"/>
    </location>
</feature>